<feature type="repeat" description="WD" evidence="4">
    <location>
        <begin position="383"/>
        <end position="408"/>
    </location>
</feature>
<dbReference type="InterPro" id="IPR019775">
    <property type="entry name" value="WD40_repeat_CS"/>
</dbReference>
<sequence>MALLNIHFHERSTDEKVVLQQGVVVKWQIQESSQKSKELHRFLAPSTAQVLITDFQHGSELFTELQLSEMKKIFEEDADTSGALKLSAFLKATEKVLSDVSGKVLEAIFLKVDTDCSGFITWQKYMDYLVREFQEREAIRKKQYRLRFYLPMRIIPLNQGCEIVKVEYVRHRLQKKGHFLTVTKTGMLQFWSETFSLLSSFKILRPHNQQMWVIDMVCLHNMDLIALSSADQKIEFFDISNHNCKRAFTFIDLDNCILVMDYWSDYQKAVFCCGDTKGNIFVFTSDNVTSGLFNPRLLPKTSKWDHWMAVSMQKLLREKSTSHRSYRLKAVHLNWCQQVKFIPQLNLVASCSAVDKASLVLSVLPSKTPDSLKSSVLNLRRGILCFDYFPDKNVLVTGGYDPFIRLWNPLFSSRPVWLMKGHQTSVTHVLVSSTNNSILMSVSKDKNIRVWDMQDYVCLQSFCGKLLGLGNCPITSICLYKGDTFICTTYSIGILSGYLESQGPKKGEKTTTHRSPLCAVLYSKIFRLVLSGSQKGMVNVWEVMTGKHLTNFAVTDASHVELTAMAMDESERCLLTGLLDGTVKMWNYNSGECLRTFPNSDEMEISGIVHMNQAFYVTGWSKRITHLRLHKTRPVFLCNHWHTYHTEDILSMAKYQGQFLGTSSYNGDILFWNVNWFKPILKLNASESPLPLQPKKVQETEISKPCMGEQKWAYKATPELIHMQTRTLGNATLRQSLASAPPMIRRWRERESIRQSFAQIIFLQTRPRLPNTAALLSSCIDGYIYAWSIHGNGGLLGKFPVDVQGQGNTVVGAMATDENDCILVTGDCNGCIKIWDIKDYCMPDDHKQPPVGGGKAFPGTENKFQSLIPKRFRASISELKYLKEKTVVDGQTIFLTPPKLLVTWKGHIESVVDILYVDSFQLVISAGLDQNVKAWKIYGEAVGTFGHSVWSRLKEVPLGDGSEPEETPISKDTTLKASQLEYQEDWDLAEALAYQRREQAVLMRFLCGKENSEAEAWSTLQKMTPTSPWSKDCSPEDIENSWQSWEAKDKQVSKVLGAAYKPKERARTPEFLFSNKHYTCLKHQSSPMIYQSLHFKELKPTEHPDFSWVFKMGDPPCPRATTAHYHLDKDPELQSSVSQRPWSASVAQPTASTLSQEHQPISRSLVTPVALTSTLKHYFEPPKASFHVRF</sequence>
<keyword evidence="3" id="KW-0677">Repeat</keyword>
<dbReference type="SUPFAM" id="SSF47473">
    <property type="entry name" value="EF-hand"/>
    <property type="match status" value="1"/>
</dbReference>
<evidence type="ECO:0000256" key="1">
    <source>
        <dbReference type="ARBA" id="ARBA00014901"/>
    </source>
</evidence>
<evidence type="ECO:0000256" key="4">
    <source>
        <dbReference type="PROSITE-ProRule" id="PRU00221"/>
    </source>
</evidence>
<feature type="repeat" description="WD" evidence="4">
    <location>
        <begin position="510"/>
        <end position="551"/>
    </location>
</feature>
<organism evidence="6 7">
    <name type="scientific">Echinops telfairi</name>
    <name type="common">Lesser hedgehog tenrec</name>
    <dbReference type="NCBI Taxonomy" id="9371"/>
    <lineage>
        <taxon>Eukaryota</taxon>
        <taxon>Metazoa</taxon>
        <taxon>Chordata</taxon>
        <taxon>Craniata</taxon>
        <taxon>Vertebrata</taxon>
        <taxon>Euteleostomi</taxon>
        <taxon>Mammalia</taxon>
        <taxon>Eutheria</taxon>
        <taxon>Afrotheria</taxon>
        <taxon>Tenrecidae</taxon>
        <taxon>Tenrecinae</taxon>
        <taxon>Echinops</taxon>
    </lineage>
</organism>
<dbReference type="InterPro" id="IPR036322">
    <property type="entry name" value="WD40_repeat_dom_sf"/>
</dbReference>
<dbReference type="InterPro" id="IPR015943">
    <property type="entry name" value="WD40/YVTN_repeat-like_dom_sf"/>
</dbReference>
<feature type="domain" description="EF-hand" evidence="5">
    <location>
        <begin position="100"/>
        <end position="135"/>
    </location>
</feature>
<dbReference type="PROSITE" id="PS00678">
    <property type="entry name" value="WD_REPEATS_1"/>
    <property type="match status" value="1"/>
</dbReference>
<dbReference type="SMART" id="SM00320">
    <property type="entry name" value="WD40"/>
    <property type="match status" value="9"/>
</dbReference>
<dbReference type="Gene3D" id="1.10.238.10">
    <property type="entry name" value="EF-hand"/>
    <property type="match status" value="1"/>
</dbReference>
<evidence type="ECO:0000313" key="7">
    <source>
        <dbReference type="RefSeq" id="XP_030742939.1"/>
    </source>
</evidence>
<evidence type="ECO:0000256" key="3">
    <source>
        <dbReference type="ARBA" id="ARBA00022737"/>
    </source>
</evidence>
<dbReference type="PROSITE" id="PS50222">
    <property type="entry name" value="EF_HAND_2"/>
    <property type="match status" value="1"/>
</dbReference>
<keyword evidence="6" id="KW-1185">Reference proteome</keyword>
<dbReference type="InterPro" id="IPR051242">
    <property type="entry name" value="WD-EF-hand_domain"/>
</dbReference>
<dbReference type="Gene3D" id="2.130.10.10">
    <property type="entry name" value="YVTN repeat-like/Quinoprotein amine dehydrogenase"/>
    <property type="match status" value="3"/>
</dbReference>
<protein>
    <recommendedName>
        <fullName evidence="1">WD repeat-containing protein on Y chromosome</fullName>
    </recommendedName>
</protein>
<dbReference type="PANTHER" id="PTHR44324:SF6">
    <property type="entry name" value="EF-HAND CALCIUM BINDING DOMAIN 8"/>
    <property type="match status" value="1"/>
</dbReference>
<feature type="repeat" description="WD" evidence="4">
    <location>
        <begin position="555"/>
        <end position="596"/>
    </location>
</feature>
<dbReference type="GeneID" id="115871344"/>
<dbReference type="PANTHER" id="PTHR44324">
    <property type="entry name" value="WD40 REPEAT DOMAIN 95"/>
    <property type="match status" value="1"/>
</dbReference>
<dbReference type="InterPro" id="IPR001680">
    <property type="entry name" value="WD40_rpt"/>
</dbReference>
<dbReference type="Pfam" id="PF00400">
    <property type="entry name" value="WD40"/>
    <property type="match status" value="4"/>
</dbReference>
<name>A0ABM1VLG6_ECHTE</name>
<dbReference type="InterPro" id="IPR011047">
    <property type="entry name" value="Quinoprotein_ADH-like_sf"/>
</dbReference>
<accession>A0ABM1VLG6</accession>
<keyword evidence="2 4" id="KW-0853">WD repeat</keyword>
<evidence type="ECO:0000313" key="6">
    <source>
        <dbReference type="Proteomes" id="UP000694863"/>
    </source>
</evidence>
<evidence type="ECO:0000256" key="2">
    <source>
        <dbReference type="ARBA" id="ARBA00022574"/>
    </source>
</evidence>
<gene>
    <name evidence="7" type="primary">EFCAB8</name>
</gene>
<proteinExistence type="predicted"/>
<dbReference type="InterPro" id="IPR011992">
    <property type="entry name" value="EF-hand-dom_pair"/>
</dbReference>
<dbReference type="PROSITE" id="PS50082">
    <property type="entry name" value="WD_REPEATS_2"/>
    <property type="match status" value="5"/>
</dbReference>
<evidence type="ECO:0000259" key="5">
    <source>
        <dbReference type="PROSITE" id="PS50222"/>
    </source>
</evidence>
<dbReference type="RefSeq" id="XP_030742939.1">
    <property type="nucleotide sequence ID" value="XM_030887079.1"/>
</dbReference>
<dbReference type="PROSITE" id="PS50294">
    <property type="entry name" value="WD_REPEATS_REGION"/>
    <property type="match status" value="1"/>
</dbReference>
<dbReference type="SUPFAM" id="SSF50998">
    <property type="entry name" value="Quinoprotein alcohol dehydrogenase-like"/>
    <property type="match status" value="1"/>
</dbReference>
<dbReference type="InterPro" id="IPR002048">
    <property type="entry name" value="EF_hand_dom"/>
</dbReference>
<feature type="repeat" description="WD" evidence="4">
    <location>
        <begin position="904"/>
        <end position="937"/>
    </location>
</feature>
<feature type="repeat" description="WD" evidence="4">
    <location>
        <begin position="419"/>
        <end position="461"/>
    </location>
</feature>
<dbReference type="Proteomes" id="UP000694863">
    <property type="component" value="Unplaced"/>
</dbReference>
<reference evidence="7" key="1">
    <citation type="submission" date="2025-08" db="UniProtKB">
        <authorList>
            <consortium name="RefSeq"/>
        </authorList>
    </citation>
    <scope>IDENTIFICATION</scope>
</reference>
<dbReference type="SUPFAM" id="SSF50978">
    <property type="entry name" value="WD40 repeat-like"/>
    <property type="match status" value="1"/>
</dbReference>